<name>A0ABU0HDM5_9HYPH</name>
<keyword evidence="1" id="KW-0472">Membrane</keyword>
<evidence type="ECO:0000313" key="2">
    <source>
        <dbReference type="EMBL" id="MDQ0440421.1"/>
    </source>
</evidence>
<evidence type="ECO:0000313" key="3">
    <source>
        <dbReference type="Proteomes" id="UP001241603"/>
    </source>
</evidence>
<feature type="transmembrane region" description="Helical" evidence="1">
    <location>
        <begin position="76"/>
        <end position="103"/>
    </location>
</feature>
<dbReference type="EMBL" id="JAUSVO010000008">
    <property type="protein sequence ID" value="MDQ0440421.1"/>
    <property type="molecule type" value="Genomic_DNA"/>
</dbReference>
<feature type="transmembrane region" description="Helical" evidence="1">
    <location>
        <begin position="141"/>
        <end position="161"/>
    </location>
</feature>
<dbReference type="RefSeq" id="WP_266351302.1">
    <property type="nucleotide sequence ID" value="NZ_JAPKNG010000008.1"/>
</dbReference>
<dbReference type="Pfam" id="PF06912">
    <property type="entry name" value="DUF1275"/>
    <property type="match status" value="1"/>
</dbReference>
<protein>
    <submittedName>
        <fullName evidence="2">Uncharacterized membrane protein YoaK (UPF0700 family)</fullName>
    </submittedName>
</protein>
<reference evidence="2 3" key="1">
    <citation type="submission" date="2023-07" db="EMBL/GenBank/DDBJ databases">
        <title>Genomic Encyclopedia of Type Strains, Phase IV (KMG-IV): sequencing the most valuable type-strain genomes for metagenomic binning, comparative biology and taxonomic classification.</title>
        <authorList>
            <person name="Goeker M."/>
        </authorList>
    </citation>
    <scope>NUCLEOTIDE SEQUENCE [LARGE SCALE GENOMIC DNA]</scope>
    <source>
        <strain evidence="2 3">B6-8</strain>
    </source>
</reference>
<evidence type="ECO:0000256" key="1">
    <source>
        <dbReference type="SAM" id="Phobius"/>
    </source>
</evidence>
<dbReference type="InterPro" id="IPR010699">
    <property type="entry name" value="DUF1275"/>
</dbReference>
<accession>A0ABU0HDM5</accession>
<proteinExistence type="predicted"/>
<keyword evidence="1" id="KW-1133">Transmembrane helix</keyword>
<feature type="transmembrane region" description="Helical" evidence="1">
    <location>
        <begin position="236"/>
        <end position="258"/>
    </location>
</feature>
<dbReference type="PANTHER" id="PTHR37314">
    <property type="entry name" value="SLR0142 PROTEIN"/>
    <property type="match status" value="1"/>
</dbReference>
<keyword evidence="1" id="KW-0812">Transmembrane</keyword>
<dbReference type="PANTHER" id="PTHR37314:SF4">
    <property type="entry name" value="UPF0700 TRANSMEMBRANE PROTEIN YOAK"/>
    <property type="match status" value="1"/>
</dbReference>
<feature type="transmembrane region" description="Helical" evidence="1">
    <location>
        <begin position="210"/>
        <end position="230"/>
    </location>
</feature>
<sequence>MLEHEAHRPGRHLSQSYRHTARRIVAPERNGIADTQLGLVLTFVAGAVNAGGFLIVGQYTSHMSGIVSAMADHIALGLFSLVVGGLSAFLAFLTGAACSAILINWGRRHYGSTQYVLPITLECVLLLSFGAIAALALPSHVIEWIAIPLLCFIMGLQNATVTKISGARMRTTHVTGIVTDIGIELGKFAYECVSHREADGTRVVADRAKLGLLASLLTAFVTGGVVGAFGFSTVGPFFACLLALILAALVAPSITEIVQHGQFLRRSSH</sequence>
<feature type="transmembrane region" description="Helical" evidence="1">
    <location>
        <begin position="37"/>
        <end position="56"/>
    </location>
</feature>
<gene>
    <name evidence="2" type="ORF">QO014_004836</name>
</gene>
<comment type="caution">
    <text evidence="2">The sequence shown here is derived from an EMBL/GenBank/DDBJ whole genome shotgun (WGS) entry which is preliminary data.</text>
</comment>
<keyword evidence="3" id="KW-1185">Reference proteome</keyword>
<dbReference type="Proteomes" id="UP001241603">
    <property type="component" value="Unassembled WGS sequence"/>
</dbReference>
<organism evidence="2 3">
    <name type="scientific">Kaistia dalseonensis</name>
    <dbReference type="NCBI Taxonomy" id="410840"/>
    <lineage>
        <taxon>Bacteria</taxon>
        <taxon>Pseudomonadati</taxon>
        <taxon>Pseudomonadota</taxon>
        <taxon>Alphaproteobacteria</taxon>
        <taxon>Hyphomicrobiales</taxon>
        <taxon>Kaistiaceae</taxon>
        <taxon>Kaistia</taxon>
    </lineage>
</organism>
<feature type="transmembrane region" description="Helical" evidence="1">
    <location>
        <begin position="115"/>
        <end position="135"/>
    </location>
</feature>